<dbReference type="Pfam" id="PF01120">
    <property type="entry name" value="Alpha_L_fucos"/>
    <property type="match status" value="1"/>
</dbReference>
<dbReference type="PIRSF" id="PIRSF001092">
    <property type="entry name" value="Alpha-L-fucosidase"/>
    <property type="match status" value="1"/>
</dbReference>
<evidence type="ECO:0000313" key="9">
    <source>
        <dbReference type="EMBL" id="MBJ2175507.1"/>
    </source>
</evidence>
<dbReference type="InterPro" id="IPR000933">
    <property type="entry name" value="Glyco_hydro_29"/>
</dbReference>
<evidence type="ECO:0000256" key="5">
    <source>
        <dbReference type="ARBA" id="ARBA00022801"/>
    </source>
</evidence>
<comment type="similarity">
    <text evidence="2">Belongs to the glycosyl hydrolase 29 family.</text>
</comment>
<protein>
    <recommendedName>
        <fullName evidence="3">alpha-L-fucosidase</fullName>
        <ecNumber evidence="3">3.2.1.51</ecNumber>
    </recommendedName>
</protein>
<dbReference type="Proteomes" id="UP000623301">
    <property type="component" value="Unassembled WGS sequence"/>
</dbReference>
<dbReference type="PANTHER" id="PTHR10030:SF37">
    <property type="entry name" value="ALPHA-L-FUCOSIDASE-RELATED"/>
    <property type="match status" value="1"/>
</dbReference>
<evidence type="ECO:0000259" key="8">
    <source>
        <dbReference type="Pfam" id="PF16757"/>
    </source>
</evidence>
<evidence type="ECO:0000256" key="1">
    <source>
        <dbReference type="ARBA" id="ARBA00004071"/>
    </source>
</evidence>
<gene>
    <name evidence="9" type="ORF">JBL43_14745</name>
</gene>
<dbReference type="InterPro" id="IPR017853">
    <property type="entry name" value="GH"/>
</dbReference>
<evidence type="ECO:0000259" key="7">
    <source>
        <dbReference type="Pfam" id="PF01120"/>
    </source>
</evidence>
<reference evidence="9 10" key="1">
    <citation type="submission" date="2020-12" db="EMBL/GenBank/DDBJ databases">
        <title>Aureibaculum luteum sp. nov. and Aureibaculum flavum sp. nov., novel members of the family Flavobacteriaceae isolated from Antarctic intertidal sediments.</title>
        <authorList>
            <person name="He X."/>
            <person name="Zhang X."/>
        </authorList>
    </citation>
    <scope>NUCLEOTIDE SEQUENCE [LARGE SCALE GENOMIC DNA]</scope>
    <source>
        <strain evidence="9 10">A20</strain>
    </source>
</reference>
<keyword evidence="10" id="KW-1185">Reference proteome</keyword>
<dbReference type="PANTHER" id="PTHR10030">
    <property type="entry name" value="ALPHA-L-FUCOSIDASE"/>
    <property type="match status" value="1"/>
</dbReference>
<evidence type="ECO:0000256" key="3">
    <source>
        <dbReference type="ARBA" id="ARBA00012662"/>
    </source>
</evidence>
<dbReference type="SUPFAM" id="SSF51445">
    <property type="entry name" value="(Trans)glycosidases"/>
    <property type="match status" value="1"/>
</dbReference>
<dbReference type="Gene3D" id="2.60.40.1180">
    <property type="entry name" value="Golgi alpha-mannosidase II"/>
    <property type="match status" value="1"/>
</dbReference>
<sequence length="524" mass="61174">MRTLKLMKSTNKIIKQKITVLIIISLCCTYIYAQVPTEDPPHGELHPMLAEVIEAGPYVPQWKSLVEHPMPDWFLDRKVGLSAHWGPYAVPGWTPKKDTPYGVAYSEWYWEWLKQNEAVKKHHKKIYGDASYDDFIDGTKNLITGEIEGFDAKNFDADEWMKIMKKAGVKYFFITSKHHDGFCIFDSKYTDRNSKKMGPKRDLYGEMVEAARKNDIKIGFYYSFYEWNNPIYKENNDLNNYKGLKVLKDEDKDGILNEYVDDFMIPQIKELIDKYHPDYICFDGEWDYPYPHWRSRQILAYYYNQAVARGQEVVINDRFGQKKEGFSDTRGVYGDFSHVEYYANIDSTKTWAMWRGFGNSYGYNKNEHPDNILSPKKVINTIIDCVSHNGNIEFNVGPKSDGTFSEIDLERLYAMGKWLKINGEAIYNTRVMKPYQEKQVYFTQKKDAIYVIYSTDDEETTPPSEIYISSFQPNDGVKITLLGVNKKLKWEKRDKGFIVKIPKSIQENPPSEHAWAIKVSKNTP</sequence>
<name>A0ABS0WU64_9FLAO</name>
<dbReference type="InterPro" id="IPR013780">
    <property type="entry name" value="Glyco_hydro_b"/>
</dbReference>
<dbReference type="InterPro" id="IPR031919">
    <property type="entry name" value="Fucosidase_C"/>
</dbReference>
<dbReference type="InterPro" id="IPR057739">
    <property type="entry name" value="Glyco_hydro_29_N"/>
</dbReference>
<keyword evidence="6" id="KW-0326">Glycosidase</keyword>
<comment type="caution">
    <text evidence="9">The sequence shown here is derived from an EMBL/GenBank/DDBJ whole genome shotgun (WGS) entry which is preliminary data.</text>
</comment>
<feature type="domain" description="Alpha-L-fucosidase C-terminal" evidence="8">
    <location>
        <begin position="437"/>
        <end position="519"/>
    </location>
</feature>
<dbReference type="EMBL" id="JAEHFJ010000007">
    <property type="protein sequence ID" value="MBJ2175507.1"/>
    <property type="molecule type" value="Genomic_DNA"/>
</dbReference>
<comment type="function">
    <text evidence="1">Alpha-L-fucosidase is responsible for hydrolyzing the alpha-1,6-linked fucose joined to the reducing-end N-acetylglucosamine of the carbohydrate moieties of glycoproteins.</text>
</comment>
<dbReference type="Gene3D" id="3.20.20.80">
    <property type="entry name" value="Glycosidases"/>
    <property type="match status" value="1"/>
</dbReference>
<feature type="domain" description="Glycoside hydrolase family 29 N-terminal" evidence="7">
    <location>
        <begin position="53"/>
        <end position="424"/>
    </location>
</feature>
<evidence type="ECO:0000256" key="6">
    <source>
        <dbReference type="ARBA" id="ARBA00023295"/>
    </source>
</evidence>
<dbReference type="PRINTS" id="PR00741">
    <property type="entry name" value="GLHYDRLASE29"/>
</dbReference>
<accession>A0ABS0WU64</accession>
<evidence type="ECO:0000256" key="2">
    <source>
        <dbReference type="ARBA" id="ARBA00007951"/>
    </source>
</evidence>
<keyword evidence="5" id="KW-0378">Hydrolase</keyword>
<dbReference type="Pfam" id="PF16757">
    <property type="entry name" value="Fucosidase_C"/>
    <property type="match status" value="1"/>
</dbReference>
<dbReference type="RefSeq" id="WP_198842166.1">
    <property type="nucleotide sequence ID" value="NZ_JAEHFJ010000007.1"/>
</dbReference>
<evidence type="ECO:0000313" key="10">
    <source>
        <dbReference type="Proteomes" id="UP000623301"/>
    </source>
</evidence>
<dbReference type="EC" id="3.2.1.51" evidence="3"/>
<keyword evidence="4" id="KW-0732">Signal</keyword>
<dbReference type="SMART" id="SM00812">
    <property type="entry name" value="Alpha_L_fucos"/>
    <property type="match status" value="1"/>
</dbReference>
<dbReference type="InterPro" id="IPR016286">
    <property type="entry name" value="FUC_metazoa-typ"/>
</dbReference>
<evidence type="ECO:0000256" key="4">
    <source>
        <dbReference type="ARBA" id="ARBA00022729"/>
    </source>
</evidence>
<proteinExistence type="inferred from homology"/>
<organism evidence="9 10">
    <name type="scientific">Aureibaculum flavum</name>
    <dbReference type="NCBI Taxonomy" id="2795986"/>
    <lineage>
        <taxon>Bacteria</taxon>
        <taxon>Pseudomonadati</taxon>
        <taxon>Bacteroidota</taxon>
        <taxon>Flavobacteriia</taxon>
        <taxon>Flavobacteriales</taxon>
        <taxon>Flavobacteriaceae</taxon>
        <taxon>Aureibaculum</taxon>
    </lineage>
</organism>